<evidence type="ECO:0000256" key="1">
    <source>
        <dbReference type="SAM" id="SignalP"/>
    </source>
</evidence>
<feature type="signal peptide" evidence="1">
    <location>
        <begin position="1"/>
        <end position="45"/>
    </location>
</feature>
<organism evidence="2">
    <name type="scientific">uncultured spirochete</name>
    <dbReference type="NCBI Taxonomy" id="156406"/>
    <lineage>
        <taxon>Bacteria</taxon>
        <taxon>Pseudomonadati</taxon>
        <taxon>Spirochaetota</taxon>
        <taxon>Spirochaetia</taxon>
        <taxon>Spirochaetales</taxon>
        <taxon>environmental samples</taxon>
    </lineage>
</organism>
<sequence length="409" mass="42594">MKCQGVRRMLLCQPTPNLFSCPAPSLVLCLVVGLLAAANPMAANAQSASLVFTTATGALAGIAAPGSIAQGGFDEEIALKGRMNTGPVRASALISASLSSGYAALARWYGSSSTQTMRFSWPGWTKGALAPDVLAAIEIQELALAVSAGHLRFEAGKFPLKWGVGKASRPSDIFRTMDYTSLIPVSKNLPAVRFSIFPSSMSRIEALASIDGDSTITAGARYFTSISMGGSANGGLTGGLSGGASSPFFVSEVGSFALSAGWRRKQGSADEFAGSFELQVDAGPFAPYTEFSARTTDSTAYALAMLGTSLAISDLSLTMEAQTALGQSSAGTQLFFLGTWKASDLTSISFPVFWLADAHILAASSIAQFQGILGGRLDFSATASWIFAGSPASFLWKIGAYWTRSLSTY</sequence>
<protein>
    <recommendedName>
        <fullName evidence="3">DUF5723 domain-containing protein</fullName>
    </recommendedName>
</protein>
<accession>A0A3P3XKW8</accession>
<dbReference type="EMBL" id="FWDM01000032">
    <property type="protein sequence ID" value="SLM15039.1"/>
    <property type="molecule type" value="Genomic_DNA"/>
</dbReference>
<proteinExistence type="predicted"/>
<evidence type="ECO:0008006" key="3">
    <source>
        <dbReference type="Google" id="ProtNLM"/>
    </source>
</evidence>
<gene>
    <name evidence="2" type="ORF">SPIROBIBN47_380042</name>
</gene>
<reference evidence="2" key="1">
    <citation type="submission" date="2017-02" db="EMBL/GenBank/DDBJ databases">
        <authorList>
            <person name="Regsiter A."/>
            <person name="William W."/>
        </authorList>
    </citation>
    <scope>NUCLEOTIDE SEQUENCE</scope>
    <source>
        <strain evidence="2">Bib</strain>
    </source>
</reference>
<evidence type="ECO:0000313" key="2">
    <source>
        <dbReference type="EMBL" id="SLM15039.1"/>
    </source>
</evidence>
<feature type="chain" id="PRO_5018125541" description="DUF5723 domain-containing protein" evidence="1">
    <location>
        <begin position="46"/>
        <end position="409"/>
    </location>
</feature>
<keyword evidence="1" id="KW-0732">Signal</keyword>
<name>A0A3P3XKW8_9SPIR</name>
<dbReference type="AlphaFoldDB" id="A0A3P3XKW8"/>